<evidence type="ECO:0000259" key="1">
    <source>
        <dbReference type="Pfam" id="PF13175"/>
    </source>
</evidence>
<protein>
    <recommendedName>
        <fullName evidence="1">Endonuclease GajA/Old nuclease/RecF-like AAA domain-containing protein</fullName>
    </recommendedName>
</protein>
<proteinExistence type="predicted"/>
<dbReference type="InterPro" id="IPR051396">
    <property type="entry name" value="Bact_Antivir_Def_Nuclease"/>
</dbReference>
<dbReference type="Pfam" id="PF13175">
    <property type="entry name" value="AAA_15"/>
    <property type="match status" value="1"/>
</dbReference>
<dbReference type="Gene3D" id="3.40.50.300">
    <property type="entry name" value="P-loop containing nucleotide triphosphate hydrolases"/>
    <property type="match status" value="1"/>
</dbReference>
<dbReference type="SUPFAM" id="SSF52540">
    <property type="entry name" value="P-loop containing nucleoside triphosphate hydrolases"/>
    <property type="match status" value="1"/>
</dbReference>
<keyword evidence="3" id="KW-1185">Reference proteome</keyword>
<reference evidence="2 3" key="1">
    <citation type="submission" date="2021-04" db="EMBL/GenBank/DDBJ databases">
        <title>Complete genome sequence of Stygiolobus sp. KN-1.</title>
        <authorList>
            <person name="Nakamura K."/>
            <person name="Sakai H."/>
            <person name="Kurosawa N."/>
        </authorList>
    </citation>
    <scope>NUCLEOTIDE SEQUENCE [LARGE SCALE GENOMIC DNA]</scope>
    <source>
        <strain evidence="2 3">KN-1</strain>
    </source>
</reference>
<dbReference type="InterPro" id="IPR041685">
    <property type="entry name" value="AAA_GajA/Old/RecF-like"/>
</dbReference>
<accession>A0A8D5ZHI0</accession>
<evidence type="ECO:0000313" key="3">
    <source>
        <dbReference type="Proteomes" id="UP000825123"/>
    </source>
</evidence>
<evidence type="ECO:0000313" key="2">
    <source>
        <dbReference type="EMBL" id="BCU68731.1"/>
    </source>
</evidence>
<dbReference type="PANTHER" id="PTHR43581">
    <property type="entry name" value="ATP/GTP PHOSPHATASE"/>
    <property type="match status" value="1"/>
</dbReference>
<dbReference type="KEGG" id="csty:KN1_00280"/>
<dbReference type="EMBL" id="AP024597">
    <property type="protein sequence ID" value="BCU68731.1"/>
    <property type="molecule type" value="Genomic_DNA"/>
</dbReference>
<dbReference type="AlphaFoldDB" id="A0A8D5ZHI0"/>
<dbReference type="Proteomes" id="UP000825123">
    <property type="component" value="Chromosome"/>
</dbReference>
<sequence length="469" mass="52986">MRLKITSLGPITEKSEIELGDLTVFFGPPNSGKSTALKAIYYSLHPLLNNEVGDGFVDLGSMKLEYVTKDNSYEFKFHPSTDYLKELLPEGEFSAEPLFAKFVEENSLFEDFEDTLVNPSIMLPSGCEGVREVPYEVKISGKSGKVIIHLTNELTPKCKEALYTELGKVIMPTVGKRIADKYKEKFLEYLRKEEKVGHVVLIPYSRSFVTFELLTLIELAASNMPSKSGSLLVDIIQSIVKSLKSPILFSYKSFLLENILGDVKELETYFDEIKGRREINKRVYELLKPLIPGDVKVLNDKLTYVEGDKPIPWRHTSASVMEAVSLLLSVGEGQLILYEEPETQLHERLQVLMALILYAMSLFNKLVITTHSQTILYTLSFMAYLKPTAEEVKKLLEKLGVKDDELAKAVEEANNKEVKFYYFHDGKVEEKPAEEVSEGVPSVTDVMDIELSWLSELYLSRGGKDSNSK</sequence>
<feature type="domain" description="Endonuclease GajA/Old nuclease/RecF-like AAA" evidence="1">
    <location>
        <begin position="12"/>
        <end position="375"/>
    </location>
</feature>
<name>A0A8D5ZHI0_9CREN</name>
<organism evidence="2 3">
    <name type="scientific">Stygiolobus caldivivus</name>
    <dbReference type="NCBI Taxonomy" id="2824673"/>
    <lineage>
        <taxon>Archaea</taxon>
        <taxon>Thermoproteota</taxon>
        <taxon>Thermoprotei</taxon>
        <taxon>Sulfolobales</taxon>
        <taxon>Sulfolobaceae</taxon>
        <taxon>Stygiolobus</taxon>
    </lineage>
</organism>
<dbReference type="InterPro" id="IPR027417">
    <property type="entry name" value="P-loop_NTPase"/>
</dbReference>
<dbReference type="PANTHER" id="PTHR43581:SF2">
    <property type="entry name" value="EXCINUCLEASE ATPASE SUBUNIT"/>
    <property type="match status" value="1"/>
</dbReference>
<dbReference type="GeneID" id="66161787"/>
<dbReference type="RefSeq" id="WP_221288592.1">
    <property type="nucleotide sequence ID" value="NZ_AP024597.1"/>
</dbReference>
<gene>
    <name evidence="2" type="ORF">KN1_00280</name>
</gene>